<dbReference type="EMBL" id="VFPT01000004">
    <property type="protein sequence ID" value="TQM89853.1"/>
    <property type="molecule type" value="Genomic_DNA"/>
</dbReference>
<protein>
    <submittedName>
        <fullName evidence="1">Uncharacterized protein</fullName>
    </submittedName>
</protein>
<reference evidence="1 2" key="1">
    <citation type="submission" date="2019-06" db="EMBL/GenBank/DDBJ databases">
        <title>Genomic Encyclopedia of Archaeal and Bacterial Type Strains, Phase II (KMG-II): from individual species to whole genera.</title>
        <authorList>
            <person name="Goeker M."/>
        </authorList>
    </citation>
    <scope>NUCLEOTIDE SEQUENCE [LARGE SCALE GENOMIC DNA]</scope>
    <source>
        <strain evidence="1 2">DSM 18423</strain>
    </source>
</reference>
<evidence type="ECO:0000313" key="1">
    <source>
        <dbReference type="EMBL" id="TQM89853.1"/>
    </source>
</evidence>
<dbReference type="Proteomes" id="UP000320582">
    <property type="component" value="Unassembled WGS sequence"/>
</dbReference>
<evidence type="ECO:0000313" key="2">
    <source>
        <dbReference type="Proteomes" id="UP000320582"/>
    </source>
</evidence>
<comment type="caution">
    <text evidence="1">The sequence shown here is derived from an EMBL/GenBank/DDBJ whole genome shotgun (WGS) entry which is preliminary data.</text>
</comment>
<proteinExistence type="predicted"/>
<accession>A0A543K437</accession>
<name>A0A543K437_9RHOB</name>
<keyword evidence="2" id="KW-1185">Reference proteome</keyword>
<gene>
    <name evidence="1" type="ORF">BD293_4161</name>
</gene>
<sequence length="152" mass="17166">MLTPEENDQFWYGTISRGDPDLHASLTAPKTSSDFFNRLKAEPLLDHTRLYRVARHRLESGRIANLLEDPHRSDFLEYLDSIDETSRIISDWIPFGYVLNNNPEALCMNTEGGSVIVVSEVVRYALFWSLRDLCGLLVGGGLNLLPDIVVTT</sequence>
<dbReference type="AlphaFoldDB" id="A0A543K437"/>
<organism evidence="1 2">
    <name type="scientific">Roseinatronobacter monicus</name>
    <dbReference type="NCBI Taxonomy" id="393481"/>
    <lineage>
        <taxon>Bacteria</taxon>
        <taxon>Pseudomonadati</taxon>
        <taxon>Pseudomonadota</taxon>
        <taxon>Alphaproteobacteria</taxon>
        <taxon>Rhodobacterales</taxon>
        <taxon>Paracoccaceae</taxon>
        <taxon>Roseinatronobacter</taxon>
    </lineage>
</organism>